<comment type="caution">
    <text evidence="1">The sequence shown here is derived from an EMBL/GenBank/DDBJ whole genome shotgun (WGS) entry which is preliminary data.</text>
</comment>
<gene>
    <name evidence="1" type="ORF">C811_01332</name>
</gene>
<accession>R9KX13</accession>
<protein>
    <submittedName>
        <fullName evidence="1">Uncharacterized protein</fullName>
    </submittedName>
</protein>
<proteinExistence type="predicted"/>
<evidence type="ECO:0000313" key="1">
    <source>
        <dbReference type="EMBL" id="EOS50915.1"/>
    </source>
</evidence>
<name>R9KX13_9ACTN</name>
<dbReference type="STRING" id="1235794.C811_01332"/>
<reference evidence="1 2" key="1">
    <citation type="submission" date="2013-04" db="EMBL/GenBank/DDBJ databases">
        <title>The Genome Sequence of Enterorhabdus caecimuris B7.</title>
        <authorList>
            <consortium name="The Broad Institute Genomics Platform"/>
            <consortium name="The Broad Institute Genome Sequencing Center for Infectious Disease"/>
            <person name="Earl A."/>
            <person name="Xavier R."/>
            <person name="Elson C."/>
            <person name="Duck W."/>
            <person name="Walker B."/>
            <person name="Young S."/>
            <person name="Zeng Q."/>
            <person name="Gargeya S."/>
            <person name="Fitzgerald M."/>
            <person name="Haas B."/>
            <person name="Abouelleil A."/>
            <person name="Allen A.W."/>
            <person name="Alvarado L."/>
            <person name="Arachchi H.M."/>
            <person name="Berlin A.M."/>
            <person name="Chapman S.B."/>
            <person name="Gainer-Dewar J."/>
            <person name="Goldberg J."/>
            <person name="Griggs A."/>
            <person name="Gujja S."/>
            <person name="Hansen M."/>
            <person name="Howarth C."/>
            <person name="Imamovic A."/>
            <person name="Ireland A."/>
            <person name="Larimer J."/>
            <person name="McCowan C."/>
            <person name="Murphy C."/>
            <person name="Pearson M."/>
            <person name="Poon T.W."/>
            <person name="Priest M."/>
            <person name="Roberts A."/>
            <person name="Saif S."/>
            <person name="Shea T."/>
            <person name="Sisk P."/>
            <person name="Sykes S."/>
            <person name="Wortman J."/>
            <person name="Nusbaum C."/>
            <person name="Birren B."/>
        </authorList>
    </citation>
    <scope>NUCLEOTIDE SEQUENCE [LARGE SCALE GENOMIC DNA]</scope>
    <source>
        <strain evidence="1 2">B7</strain>
    </source>
</reference>
<dbReference type="AlphaFoldDB" id="R9KX13"/>
<dbReference type="EMBL" id="ASSY01000008">
    <property type="protein sequence ID" value="EOS50915.1"/>
    <property type="molecule type" value="Genomic_DNA"/>
</dbReference>
<evidence type="ECO:0000313" key="2">
    <source>
        <dbReference type="Proteomes" id="UP000014204"/>
    </source>
</evidence>
<organism evidence="1 2">
    <name type="scientific">Adlercreutzia caecimuris B7</name>
    <dbReference type="NCBI Taxonomy" id="1235794"/>
    <lineage>
        <taxon>Bacteria</taxon>
        <taxon>Bacillati</taxon>
        <taxon>Actinomycetota</taxon>
        <taxon>Coriobacteriia</taxon>
        <taxon>Eggerthellales</taxon>
        <taxon>Eggerthellaceae</taxon>
        <taxon>Adlercreutzia</taxon>
    </lineage>
</organism>
<sequence length="49" mass="5145">MAAAFVCVILAGGAVWRMLSSGLVIDHALLSASHHMQGAASWVIDVFSF</sequence>
<keyword evidence="2" id="KW-1185">Reference proteome</keyword>
<dbReference type="HOGENOM" id="CLU_195752_0_0_11"/>
<dbReference type="Proteomes" id="UP000014204">
    <property type="component" value="Unassembled WGS sequence"/>
</dbReference>